<evidence type="ECO:0000313" key="5">
    <source>
        <dbReference type="Proteomes" id="UP000776164"/>
    </source>
</evidence>
<sequence length="368" mass="40697">MQRQVVLELAVALHLTEPDARRLIVTSEGLTGPFTATREALASGRVSYRHTEALVHRSHPLPREALARYEKTVLSWARKVTAQRLDTIARAAVEEVQPRTDTQRHTDAVTNRRLYLEPGSDGMAYLTLYTAAVEATAIHNRATDMATSAKHNGDPRTHTQLKVDVLTDLMLNENTHTPRVTPHIRARVNVTVPALTLLGRDHHGDLDADQTSGPATLEGYGPIDRHTALNITRQARSFTRVLTDPATGAVLSYGRQRYKPPADLDELIRLTHTECTFPIPCKPSTTTDLDHTVAWGDGGTTSFDNLSPLCTSHHKVKHHTEWTIRQTPGPDGRPPTITWTSPAGYEYTIEPTPLAKRGLSRIGTVSRV</sequence>
<dbReference type="InterPro" id="IPR003870">
    <property type="entry name" value="DUF222"/>
</dbReference>
<dbReference type="Pfam" id="PF01844">
    <property type="entry name" value="HNH"/>
    <property type="match status" value="1"/>
</dbReference>
<evidence type="ECO:0008006" key="6">
    <source>
        <dbReference type="Google" id="ProtNLM"/>
    </source>
</evidence>
<evidence type="ECO:0000259" key="3">
    <source>
        <dbReference type="Pfam" id="PF02720"/>
    </source>
</evidence>
<gene>
    <name evidence="4" type="ORF">JOE66_001760</name>
</gene>
<comment type="caution">
    <text evidence="4">The sequence shown here is derived from an EMBL/GenBank/DDBJ whole genome shotgun (WGS) entry which is preliminary data.</text>
</comment>
<dbReference type="EMBL" id="JAFBBU010000001">
    <property type="protein sequence ID" value="MBM7472126.1"/>
    <property type="molecule type" value="Genomic_DNA"/>
</dbReference>
<comment type="similarity">
    <text evidence="1">Belongs to the Rv1128c/1148c/1588c/1702c/1945/3466 family.</text>
</comment>
<proteinExistence type="inferred from homology"/>
<keyword evidence="5" id="KW-1185">Reference proteome</keyword>
<dbReference type="RefSeq" id="WP_205108621.1">
    <property type="nucleotide sequence ID" value="NZ_BAAAHT010000013.1"/>
</dbReference>
<dbReference type="CDD" id="cd00085">
    <property type="entry name" value="HNHc"/>
    <property type="match status" value="1"/>
</dbReference>
<dbReference type="Pfam" id="PF02720">
    <property type="entry name" value="DUF222"/>
    <property type="match status" value="1"/>
</dbReference>
<evidence type="ECO:0000256" key="1">
    <source>
        <dbReference type="ARBA" id="ARBA00023450"/>
    </source>
</evidence>
<dbReference type="Proteomes" id="UP000776164">
    <property type="component" value="Unassembled WGS sequence"/>
</dbReference>
<dbReference type="InterPro" id="IPR002711">
    <property type="entry name" value="HNH"/>
</dbReference>
<evidence type="ECO:0000259" key="2">
    <source>
        <dbReference type="Pfam" id="PF01844"/>
    </source>
</evidence>
<name>A0ABS2L6K8_9MICO</name>
<accession>A0ABS2L6K8</accession>
<reference evidence="4 5" key="1">
    <citation type="submission" date="2021-01" db="EMBL/GenBank/DDBJ databases">
        <title>Sequencing the genomes of 1000 actinobacteria strains.</title>
        <authorList>
            <person name="Klenk H.-P."/>
        </authorList>
    </citation>
    <scope>NUCLEOTIDE SEQUENCE [LARGE SCALE GENOMIC DNA]</scope>
    <source>
        <strain evidence="4 5">DSM 13057</strain>
    </source>
</reference>
<dbReference type="Gene3D" id="1.10.30.50">
    <property type="match status" value="1"/>
</dbReference>
<evidence type="ECO:0000313" key="4">
    <source>
        <dbReference type="EMBL" id="MBM7472126.1"/>
    </source>
</evidence>
<organism evidence="4 5">
    <name type="scientific">Subtercola frigoramans</name>
    <dbReference type="NCBI Taxonomy" id="120298"/>
    <lineage>
        <taxon>Bacteria</taxon>
        <taxon>Bacillati</taxon>
        <taxon>Actinomycetota</taxon>
        <taxon>Actinomycetes</taxon>
        <taxon>Micrococcales</taxon>
        <taxon>Microbacteriaceae</taxon>
        <taxon>Subtercola</taxon>
    </lineage>
</organism>
<feature type="domain" description="DUF222" evidence="3">
    <location>
        <begin position="4"/>
        <end position="269"/>
    </location>
</feature>
<protein>
    <recommendedName>
        <fullName evidence="6">HNH endonuclease</fullName>
    </recommendedName>
</protein>
<dbReference type="InterPro" id="IPR003615">
    <property type="entry name" value="HNH_nuc"/>
</dbReference>
<feature type="domain" description="HNH" evidence="2">
    <location>
        <begin position="280"/>
        <end position="319"/>
    </location>
</feature>